<dbReference type="PROSITE" id="PS50102">
    <property type="entry name" value="RRM"/>
    <property type="match status" value="2"/>
</dbReference>
<evidence type="ECO:0000256" key="1">
    <source>
        <dbReference type="PROSITE-ProRule" id="PRU00176"/>
    </source>
</evidence>
<feature type="compositionally biased region" description="Low complexity" evidence="2">
    <location>
        <begin position="243"/>
        <end position="253"/>
    </location>
</feature>
<dbReference type="GO" id="GO:0003723">
    <property type="term" value="F:RNA binding"/>
    <property type="evidence" value="ECO:0007669"/>
    <property type="project" value="UniProtKB-UniRule"/>
</dbReference>
<dbReference type="SUPFAM" id="SSF54928">
    <property type="entry name" value="RNA-binding domain, RBD"/>
    <property type="match status" value="2"/>
</dbReference>
<dbReference type="Pfam" id="PF00076">
    <property type="entry name" value="RRM_1"/>
    <property type="match status" value="2"/>
</dbReference>
<protein>
    <recommendedName>
        <fullName evidence="3">RRM domain-containing protein</fullName>
    </recommendedName>
</protein>
<keyword evidence="5" id="KW-1185">Reference proteome</keyword>
<evidence type="ECO:0000256" key="2">
    <source>
        <dbReference type="SAM" id="MobiDB-lite"/>
    </source>
</evidence>
<proteinExistence type="predicted"/>
<dbReference type="EMBL" id="JALJOR010000003">
    <property type="protein sequence ID" value="KAK9820404.1"/>
    <property type="molecule type" value="Genomic_DNA"/>
</dbReference>
<reference evidence="4 5" key="1">
    <citation type="journal article" date="2024" name="Nat. Commun.">
        <title>Phylogenomics reveals the evolutionary origins of lichenization in chlorophyte algae.</title>
        <authorList>
            <person name="Puginier C."/>
            <person name="Libourel C."/>
            <person name="Otte J."/>
            <person name="Skaloud P."/>
            <person name="Haon M."/>
            <person name="Grisel S."/>
            <person name="Petersen M."/>
            <person name="Berrin J.G."/>
            <person name="Delaux P.M."/>
            <person name="Dal Grande F."/>
            <person name="Keller J."/>
        </authorList>
    </citation>
    <scope>NUCLEOTIDE SEQUENCE [LARGE SCALE GENOMIC DNA]</scope>
    <source>
        <strain evidence="4 5">SAG 2043</strain>
    </source>
</reference>
<organism evidence="4 5">
    <name type="scientific">[Myrmecia] bisecta</name>
    <dbReference type="NCBI Taxonomy" id="41462"/>
    <lineage>
        <taxon>Eukaryota</taxon>
        <taxon>Viridiplantae</taxon>
        <taxon>Chlorophyta</taxon>
        <taxon>core chlorophytes</taxon>
        <taxon>Trebouxiophyceae</taxon>
        <taxon>Trebouxiales</taxon>
        <taxon>Trebouxiaceae</taxon>
        <taxon>Myrmecia</taxon>
    </lineage>
</organism>
<dbReference type="InterPro" id="IPR053260">
    <property type="entry name" value="hnRNP"/>
</dbReference>
<comment type="caution">
    <text evidence="4">The sequence shown here is derived from an EMBL/GenBank/DDBJ whole genome shotgun (WGS) entry which is preliminary data.</text>
</comment>
<accession>A0AAW1QG58</accession>
<dbReference type="PANTHER" id="PTHR48035">
    <property type="entry name" value="HETEROGENEOUS NUCLEAR RIBONUCLEOPROTEIN 1"/>
    <property type="match status" value="1"/>
</dbReference>
<dbReference type="CDD" id="cd00590">
    <property type="entry name" value="RRM_SF"/>
    <property type="match status" value="1"/>
</dbReference>
<feature type="region of interest" description="Disordered" evidence="2">
    <location>
        <begin position="230"/>
        <end position="255"/>
    </location>
</feature>
<evidence type="ECO:0000259" key="3">
    <source>
        <dbReference type="PROSITE" id="PS50102"/>
    </source>
</evidence>
<dbReference type="InterPro" id="IPR012677">
    <property type="entry name" value="Nucleotide-bd_a/b_plait_sf"/>
</dbReference>
<gene>
    <name evidence="4" type="ORF">WJX72_009995</name>
</gene>
<keyword evidence="1" id="KW-0694">RNA-binding</keyword>
<feature type="domain" description="RRM" evidence="3">
    <location>
        <begin position="7"/>
        <end position="83"/>
    </location>
</feature>
<dbReference type="SMART" id="SM00360">
    <property type="entry name" value="RRM"/>
    <property type="match status" value="2"/>
</dbReference>
<sequence length="370" mass="39388">MRKEAGQYRIYMNVGYDLNEEQLRHYFEKFGRVKDVYLPKHPSGRNRGFGFTSFEDEDSLLRSLVTQEHIVEGRPVKTNRAGPRPTNHDSNGLPHPYDEPPPAAIPPLLPVPQQQLLHAALQPDPFALGFCSPPSALVGSGLAGNPGHGRGPRIYVGNIPDSLSEEEIRQHFMRWGQVKDIYFPGKRGQKRVNYCFITFDTAKSAQRACSESERSINGKGGLAINLAEQRSQAQPANSGGSSGPHSGHQSPISAVAGSLPAGEFSSLRMAGMQHPTPIAGYGDMYMAPGGPFPAGSAGMAQFGRGNGLPAQFTGAYNGGASHLGDGILAAASAGLWGSHGDPSGCSASGLSYGPQRGRGLIQGHRGFSPY</sequence>
<dbReference type="PANTHER" id="PTHR48035:SF2">
    <property type="entry name" value="RNA-BINDING REGION RNP-1 DOMAIN-CONTAINING PROTEIN"/>
    <property type="match status" value="1"/>
</dbReference>
<dbReference type="InterPro" id="IPR000504">
    <property type="entry name" value="RRM_dom"/>
</dbReference>
<dbReference type="AlphaFoldDB" id="A0AAW1QG58"/>
<name>A0AAW1QG58_9CHLO</name>
<feature type="domain" description="RRM" evidence="3">
    <location>
        <begin position="152"/>
        <end position="229"/>
    </location>
</feature>
<evidence type="ECO:0000313" key="4">
    <source>
        <dbReference type="EMBL" id="KAK9820404.1"/>
    </source>
</evidence>
<dbReference type="Proteomes" id="UP001489004">
    <property type="component" value="Unassembled WGS sequence"/>
</dbReference>
<dbReference type="InterPro" id="IPR035979">
    <property type="entry name" value="RBD_domain_sf"/>
</dbReference>
<dbReference type="Gene3D" id="3.30.70.330">
    <property type="match status" value="2"/>
</dbReference>
<evidence type="ECO:0000313" key="5">
    <source>
        <dbReference type="Proteomes" id="UP001489004"/>
    </source>
</evidence>
<feature type="region of interest" description="Disordered" evidence="2">
    <location>
        <begin position="71"/>
        <end position="104"/>
    </location>
</feature>